<sequence>MRKLSNGVKQHIQFWQGLYFYSSVYKNSSHIC</sequence>
<organism evidence="1">
    <name type="scientific">Rhizophora mucronata</name>
    <name type="common">Asiatic mangrove</name>
    <dbReference type="NCBI Taxonomy" id="61149"/>
    <lineage>
        <taxon>Eukaryota</taxon>
        <taxon>Viridiplantae</taxon>
        <taxon>Streptophyta</taxon>
        <taxon>Embryophyta</taxon>
        <taxon>Tracheophyta</taxon>
        <taxon>Spermatophyta</taxon>
        <taxon>Magnoliopsida</taxon>
        <taxon>eudicotyledons</taxon>
        <taxon>Gunneridae</taxon>
        <taxon>Pentapetalae</taxon>
        <taxon>rosids</taxon>
        <taxon>fabids</taxon>
        <taxon>Malpighiales</taxon>
        <taxon>Rhizophoraceae</taxon>
        <taxon>Rhizophora</taxon>
    </lineage>
</organism>
<evidence type="ECO:0000313" key="1">
    <source>
        <dbReference type="EMBL" id="MBX40740.1"/>
    </source>
</evidence>
<name>A0A2P2NE96_RHIMU</name>
<dbReference type="AlphaFoldDB" id="A0A2P2NE96"/>
<dbReference type="EMBL" id="GGEC01060256">
    <property type="protein sequence ID" value="MBX40740.1"/>
    <property type="molecule type" value="Transcribed_RNA"/>
</dbReference>
<accession>A0A2P2NE96</accession>
<reference evidence="1" key="1">
    <citation type="submission" date="2018-02" db="EMBL/GenBank/DDBJ databases">
        <title>Rhizophora mucronata_Transcriptome.</title>
        <authorList>
            <person name="Meera S.P."/>
            <person name="Sreeshan A."/>
            <person name="Augustine A."/>
        </authorList>
    </citation>
    <scope>NUCLEOTIDE SEQUENCE</scope>
    <source>
        <tissue evidence="1">Leaf</tissue>
    </source>
</reference>
<protein>
    <submittedName>
        <fullName evidence="1">Uncharacterized protein</fullName>
    </submittedName>
</protein>
<proteinExistence type="predicted"/>